<dbReference type="Proteomes" id="UP000246661">
    <property type="component" value="Unassembled WGS sequence"/>
</dbReference>
<protein>
    <submittedName>
        <fullName evidence="1">Uncharacterized protein</fullName>
    </submittedName>
</protein>
<keyword evidence="2" id="KW-1185">Reference proteome</keyword>
<accession>A0A317QIL3</accession>
<sequence length="88" mass="9818">MLNANNESPKTRSYVVLYLADLLPRVGADRLERAARILETLPSMAGKIGLARQSQWKKYPSLYLADIAGKPTEERVLFDALNELTADV</sequence>
<evidence type="ECO:0000313" key="2">
    <source>
        <dbReference type="Proteomes" id="UP000246661"/>
    </source>
</evidence>
<evidence type="ECO:0000313" key="1">
    <source>
        <dbReference type="EMBL" id="PWW23518.1"/>
    </source>
</evidence>
<dbReference type="AlphaFoldDB" id="A0A317QIL3"/>
<organism evidence="1 2">
    <name type="scientific">Geodermatophilus normandii</name>
    <dbReference type="NCBI Taxonomy" id="1137989"/>
    <lineage>
        <taxon>Bacteria</taxon>
        <taxon>Bacillati</taxon>
        <taxon>Actinomycetota</taxon>
        <taxon>Actinomycetes</taxon>
        <taxon>Geodermatophilales</taxon>
        <taxon>Geodermatophilaceae</taxon>
        <taxon>Geodermatophilus</taxon>
    </lineage>
</organism>
<comment type="caution">
    <text evidence="1">The sequence shown here is derived from an EMBL/GenBank/DDBJ whole genome shotgun (WGS) entry which is preliminary data.</text>
</comment>
<dbReference type="EMBL" id="QGTX01000001">
    <property type="protein sequence ID" value="PWW23518.1"/>
    <property type="molecule type" value="Genomic_DNA"/>
</dbReference>
<reference evidence="2" key="1">
    <citation type="submission" date="2018-05" db="EMBL/GenBank/DDBJ databases">
        <authorList>
            <person name="Klenk H.-P."/>
            <person name="Huntemann M."/>
            <person name="Clum A."/>
            <person name="Pillay M."/>
            <person name="Palaniappan K."/>
            <person name="Varghese N."/>
            <person name="Mikhailova N."/>
            <person name="Stamatis D."/>
            <person name="Reddy T."/>
            <person name="Daum C."/>
            <person name="Shapiro N."/>
            <person name="Ivanova N."/>
            <person name="Kyrpides N."/>
            <person name="Woyke T."/>
        </authorList>
    </citation>
    <scope>NUCLEOTIDE SEQUENCE [LARGE SCALE GENOMIC DNA]</scope>
    <source>
        <strain evidence="2">DSM 45417</strain>
    </source>
</reference>
<gene>
    <name evidence="1" type="ORF">JD79_02692</name>
</gene>
<name>A0A317QIL3_9ACTN</name>
<proteinExistence type="predicted"/>